<feature type="transmembrane region" description="Helical" evidence="11">
    <location>
        <begin position="112"/>
        <end position="133"/>
    </location>
</feature>
<sequence length="589" mass="66197">MGDLMYTFSTGLAIILCVIPGILHIQSRNYGAIFMTMWVFITNFITFVNSLIWPDYYVLDDKAPIWCLVFASPFYIAANFGLLGSATCTIYTMYSYVASPIILTVQVKKRQAIITSIITVIVPFIFVGLNYIVQLYKYAIRPILGCSSVPQQNWVFFLVNNMWPPIIALIGCYYAGLTSYAIIKKRIEIKSLLAYNESGINTSYYYRLVLFCITYLIFALPAALLTTFSNLLEGFVPFDMSSRDFKAFVKFPGEDQGVTFIDYAKPLSGFILFIFFGTGQDAIATYKKWAIAAKLDKIFCCLSNSNDDDVQSRISSNNRHTPGTLRTYQGQLNSGKQSTPRTPRTPRTPGTRLSFLHDSKIINPPPKVMEKKSGSKNILYLTGHRTPSEQAAFDLTSGLRMNIDGIDTRTVINEVDEDLHEKPAPAYHHQRGIQETLDIEIESDNYNDNLGTTRYVEGEEEGYDDDDFGTNRYVEGEEDNDDFGTNRYVEGDDDLALEYSTPLPLQPQMSFGAGSVSHINHLLAVYDESVPSISVTPSSPLPHQQEYAIIRVHHTDTFVANGIDDVIDEYSPNRNQSQRSSYSETGIAL</sequence>
<accession>A0A2Z6QB68</accession>
<dbReference type="PRINTS" id="PR00899">
    <property type="entry name" value="GPCRSTE3"/>
</dbReference>
<dbReference type="EMBL" id="BLAL01000009">
    <property type="protein sequence ID" value="GES73654.1"/>
    <property type="molecule type" value="Genomic_DNA"/>
</dbReference>
<comment type="caution">
    <text evidence="12">The sequence shown here is derived from an EMBL/GenBank/DDBJ whole genome shotgun (WGS) entry which is preliminary data.</text>
</comment>
<proteinExistence type="inferred from homology"/>
<evidence type="ECO:0000256" key="6">
    <source>
        <dbReference type="ARBA" id="ARBA00023040"/>
    </source>
</evidence>
<evidence type="ECO:0000256" key="2">
    <source>
        <dbReference type="ARBA" id="ARBA00011085"/>
    </source>
</evidence>
<evidence type="ECO:0000256" key="8">
    <source>
        <dbReference type="ARBA" id="ARBA00023170"/>
    </source>
</evidence>
<reference evidence="12 14" key="1">
    <citation type="submission" date="2017-11" db="EMBL/GenBank/DDBJ databases">
        <title>The genome of Rhizophagus clarus HR1 reveals common genetic basis of auxotrophy among arbuscular mycorrhizal fungi.</title>
        <authorList>
            <person name="Kobayashi Y."/>
        </authorList>
    </citation>
    <scope>NUCLEOTIDE SEQUENCE [LARGE SCALE GENOMIC DNA]</scope>
    <source>
        <strain evidence="12 14">HR1</strain>
    </source>
</reference>
<dbReference type="EMBL" id="BEXD01000434">
    <property type="protein sequence ID" value="GBB87410.1"/>
    <property type="molecule type" value="Genomic_DNA"/>
</dbReference>
<gene>
    <name evidence="13" type="ORF">RCL2_000117300</name>
    <name evidence="12" type="ORF">RclHR1_13890002</name>
</gene>
<dbReference type="PANTHER" id="PTHR28097">
    <property type="entry name" value="PHEROMONE A FACTOR RECEPTOR"/>
    <property type="match status" value="1"/>
</dbReference>
<dbReference type="AlphaFoldDB" id="A0A2Z6QB68"/>
<feature type="compositionally biased region" description="Low complexity" evidence="10">
    <location>
        <begin position="339"/>
        <end position="352"/>
    </location>
</feature>
<evidence type="ECO:0000256" key="7">
    <source>
        <dbReference type="ARBA" id="ARBA00023136"/>
    </source>
</evidence>
<comment type="similarity">
    <text evidence="2">Belongs to the G-protein coupled receptor 4 family.</text>
</comment>
<reference evidence="13" key="2">
    <citation type="submission" date="2019-10" db="EMBL/GenBank/DDBJ databases">
        <title>Conservation and host-specific expression of non-tandemly repeated heterogenous ribosome RNA gene in arbuscular mycorrhizal fungi.</title>
        <authorList>
            <person name="Maeda T."/>
            <person name="Kobayashi Y."/>
            <person name="Nakagawa T."/>
            <person name="Ezawa T."/>
            <person name="Yamaguchi K."/>
            <person name="Bino T."/>
            <person name="Nishimoto Y."/>
            <person name="Shigenobu S."/>
            <person name="Kawaguchi M."/>
        </authorList>
    </citation>
    <scope>NUCLEOTIDE SEQUENCE</scope>
    <source>
        <strain evidence="13">HR1</strain>
    </source>
</reference>
<keyword evidence="4 11" id="KW-0812">Transmembrane</keyword>
<dbReference type="InterPro" id="IPR001499">
    <property type="entry name" value="GPCR_STE3"/>
</dbReference>
<evidence type="ECO:0000313" key="13">
    <source>
        <dbReference type="EMBL" id="GES73654.1"/>
    </source>
</evidence>
<dbReference type="STRING" id="94130.A0A2Z6QB68"/>
<evidence type="ECO:0000313" key="12">
    <source>
        <dbReference type="EMBL" id="GBB87410.1"/>
    </source>
</evidence>
<evidence type="ECO:0000256" key="5">
    <source>
        <dbReference type="ARBA" id="ARBA00022989"/>
    </source>
</evidence>
<name>A0A2Z6QB68_9GLOM</name>
<keyword evidence="5 11" id="KW-1133">Transmembrane helix</keyword>
<feature type="transmembrane region" description="Helical" evidence="11">
    <location>
        <begin position="65"/>
        <end position="91"/>
    </location>
</feature>
<keyword evidence="8 13" id="KW-0675">Receptor</keyword>
<dbReference type="Proteomes" id="UP000615446">
    <property type="component" value="Unassembled WGS sequence"/>
</dbReference>
<protein>
    <submittedName>
        <fullName evidence="13">A-pheromone receptor preA</fullName>
    </submittedName>
</protein>
<evidence type="ECO:0000256" key="11">
    <source>
        <dbReference type="SAM" id="Phobius"/>
    </source>
</evidence>
<keyword evidence="6" id="KW-0297">G-protein coupled receptor</keyword>
<dbReference type="OrthoDB" id="2874149at2759"/>
<feature type="region of interest" description="Disordered" evidence="10">
    <location>
        <begin position="311"/>
        <end position="359"/>
    </location>
</feature>
<feature type="compositionally biased region" description="Polar residues" evidence="10">
    <location>
        <begin position="572"/>
        <end position="589"/>
    </location>
</feature>
<evidence type="ECO:0000256" key="10">
    <source>
        <dbReference type="SAM" id="MobiDB-lite"/>
    </source>
</evidence>
<keyword evidence="7 11" id="KW-0472">Membrane</keyword>
<evidence type="ECO:0000256" key="3">
    <source>
        <dbReference type="ARBA" id="ARBA00022507"/>
    </source>
</evidence>
<dbReference type="PANTHER" id="PTHR28097:SF1">
    <property type="entry name" value="PHEROMONE A FACTOR RECEPTOR"/>
    <property type="match status" value="1"/>
</dbReference>
<evidence type="ECO:0000256" key="4">
    <source>
        <dbReference type="ARBA" id="ARBA00022692"/>
    </source>
</evidence>
<feature type="region of interest" description="Disordered" evidence="10">
    <location>
        <begin position="569"/>
        <end position="589"/>
    </location>
</feature>
<feature type="transmembrane region" description="Helical" evidence="11">
    <location>
        <begin position="32"/>
        <end position="53"/>
    </location>
</feature>
<dbReference type="Pfam" id="PF02076">
    <property type="entry name" value="STE3"/>
    <property type="match status" value="1"/>
</dbReference>
<organism evidence="12 14">
    <name type="scientific">Rhizophagus clarus</name>
    <dbReference type="NCBI Taxonomy" id="94130"/>
    <lineage>
        <taxon>Eukaryota</taxon>
        <taxon>Fungi</taxon>
        <taxon>Fungi incertae sedis</taxon>
        <taxon>Mucoromycota</taxon>
        <taxon>Glomeromycotina</taxon>
        <taxon>Glomeromycetes</taxon>
        <taxon>Glomerales</taxon>
        <taxon>Glomeraceae</taxon>
        <taxon>Rhizophagus</taxon>
    </lineage>
</organism>
<feature type="transmembrane region" description="Helical" evidence="11">
    <location>
        <begin position="204"/>
        <end position="225"/>
    </location>
</feature>
<dbReference type="GO" id="GO:0000750">
    <property type="term" value="P:pheromone-dependent signal transduction involved in conjugation with cellular fusion"/>
    <property type="evidence" value="ECO:0007669"/>
    <property type="project" value="TreeGrafter"/>
</dbReference>
<dbReference type="Proteomes" id="UP000247702">
    <property type="component" value="Unassembled WGS sequence"/>
</dbReference>
<feature type="compositionally biased region" description="Polar residues" evidence="10">
    <location>
        <begin position="312"/>
        <end position="338"/>
    </location>
</feature>
<feature type="transmembrane region" description="Helical" evidence="11">
    <location>
        <begin position="162"/>
        <end position="183"/>
    </location>
</feature>
<dbReference type="GO" id="GO:0004932">
    <property type="term" value="F:mating-type factor pheromone receptor activity"/>
    <property type="evidence" value="ECO:0007669"/>
    <property type="project" value="InterPro"/>
</dbReference>
<keyword evidence="3" id="KW-0589">Pheromone response</keyword>
<comment type="subcellular location">
    <subcellularLocation>
        <location evidence="1">Membrane</location>
        <topology evidence="1">Multi-pass membrane protein</topology>
    </subcellularLocation>
</comment>
<feature type="transmembrane region" description="Helical" evidence="11">
    <location>
        <begin position="6"/>
        <end position="25"/>
    </location>
</feature>
<keyword evidence="9" id="KW-0807">Transducer</keyword>
<evidence type="ECO:0000256" key="1">
    <source>
        <dbReference type="ARBA" id="ARBA00004141"/>
    </source>
</evidence>
<keyword evidence="14" id="KW-1185">Reference proteome</keyword>
<evidence type="ECO:0000256" key="9">
    <source>
        <dbReference type="ARBA" id="ARBA00023224"/>
    </source>
</evidence>
<evidence type="ECO:0000313" key="14">
    <source>
        <dbReference type="Proteomes" id="UP000247702"/>
    </source>
</evidence>
<dbReference type="GO" id="GO:0005886">
    <property type="term" value="C:plasma membrane"/>
    <property type="evidence" value="ECO:0007669"/>
    <property type="project" value="TreeGrafter"/>
</dbReference>
<dbReference type="CDD" id="cd14966">
    <property type="entry name" value="7tmD_STE3"/>
    <property type="match status" value="1"/>
</dbReference>